<protein>
    <submittedName>
        <fullName evidence="1">Uncharacterized protein</fullName>
    </submittedName>
</protein>
<sequence>VKHNPTNSVVCRVQGEWNGVLEFAYTNGETRVVDVTKLPVTRKRVRPNELQGPYESR</sequence>
<name>A0ABD0QEL5_CIRMR</name>
<dbReference type="Proteomes" id="UP001529510">
    <property type="component" value="Unassembled WGS sequence"/>
</dbReference>
<organism evidence="1 2">
    <name type="scientific">Cirrhinus mrigala</name>
    <name type="common">Mrigala</name>
    <dbReference type="NCBI Taxonomy" id="683832"/>
    <lineage>
        <taxon>Eukaryota</taxon>
        <taxon>Metazoa</taxon>
        <taxon>Chordata</taxon>
        <taxon>Craniata</taxon>
        <taxon>Vertebrata</taxon>
        <taxon>Euteleostomi</taxon>
        <taxon>Actinopterygii</taxon>
        <taxon>Neopterygii</taxon>
        <taxon>Teleostei</taxon>
        <taxon>Ostariophysi</taxon>
        <taxon>Cypriniformes</taxon>
        <taxon>Cyprinidae</taxon>
        <taxon>Labeoninae</taxon>
        <taxon>Labeonini</taxon>
        <taxon>Cirrhinus</taxon>
    </lineage>
</organism>
<dbReference type="Gene3D" id="2.40.160.120">
    <property type="match status" value="1"/>
</dbReference>
<dbReference type="InterPro" id="IPR037239">
    <property type="entry name" value="OSBP_sf"/>
</dbReference>
<accession>A0ABD0QEL5</accession>
<reference evidence="1 2" key="1">
    <citation type="submission" date="2024-05" db="EMBL/GenBank/DDBJ databases">
        <title>Genome sequencing and assembly of Indian major carp, Cirrhinus mrigala (Hamilton, 1822).</title>
        <authorList>
            <person name="Mohindra V."/>
            <person name="Chowdhury L.M."/>
            <person name="Lal K."/>
            <person name="Jena J.K."/>
        </authorList>
    </citation>
    <scope>NUCLEOTIDE SEQUENCE [LARGE SCALE GENOMIC DNA]</scope>
    <source>
        <strain evidence="1">CM1030</strain>
        <tissue evidence="1">Blood</tissue>
    </source>
</reference>
<gene>
    <name evidence="1" type="ORF">M9458_020353</name>
</gene>
<dbReference type="SUPFAM" id="SSF144000">
    <property type="entry name" value="Oxysterol-binding protein-like"/>
    <property type="match status" value="1"/>
</dbReference>
<evidence type="ECO:0000313" key="1">
    <source>
        <dbReference type="EMBL" id="KAL0184657.1"/>
    </source>
</evidence>
<keyword evidence="2" id="KW-1185">Reference proteome</keyword>
<proteinExistence type="predicted"/>
<comment type="caution">
    <text evidence="1">The sequence shown here is derived from an EMBL/GenBank/DDBJ whole genome shotgun (WGS) entry which is preliminary data.</text>
</comment>
<dbReference type="EMBL" id="JAMKFB020000009">
    <property type="protein sequence ID" value="KAL0184657.1"/>
    <property type="molecule type" value="Genomic_DNA"/>
</dbReference>
<dbReference type="AlphaFoldDB" id="A0ABD0QEL5"/>
<feature type="non-terminal residue" evidence="1">
    <location>
        <position position="1"/>
    </location>
</feature>
<evidence type="ECO:0000313" key="2">
    <source>
        <dbReference type="Proteomes" id="UP001529510"/>
    </source>
</evidence>